<reference evidence="3 4" key="1">
    <citation type="journal article" date="2021" name="Nat. Commun.">
        <title>Incipient diploidization of the medicinal plant Perilla within 10,000 years.</title>
        <authorList>
            <person name="Zhang Y."/>
            <person name="Shen Q."/>
            <person name="Leng L."/>
            <person name="Zhang D."/>
            <person name="Chen S."/>
            <person name="Shi Y."/>
            <person name="Ning Z."/>
            <person name="Chen S."/>
        </authorList>
    </citation>
    <scope>NUCLEOTIDE SEQUENCE [LARGE SCALE GENOMIC DNA]</scope>
    <source>
        <strain evidence="4">cv. PC099</strain>
    </source>
</reference>
<dbReference type="Gene3D" id="3.30.420.10">
    <property type="entry name" value="Ribonuclease H-like superfamily/Ribonuclease H"/>
    <property type="match status" value="1"/>
</dbReference>
<dbReference type="Pfam" id="PF08699">
    <property type="entry name" value="ArgoL1"/>
    <property type="match status" value="1"/>
</dbReference>
<protein>
    <recommendedName>
        <fullName evidence="2">Piwi domain-containing protein</fullName>
    </recommendedName>
</protein>
<dbReference type="GO" id="GO:1990904">
    <property type="term" value="C:ribonucleoprotein complex"/>
    <property type="evidence" value="ECO:0007669"/>
    <property type="project" value="UniProtKB-KW"/>
</dbReference>
<dbReference type="Proteomes" id="UP001190926">
    <property type="component" value="Unassembled WGS sequence"/>
</dbReference>
<dbReference type="Pfam" id="PF02171">
    <property type="entry name" value="Piwi"/>
    <property type="match status" value="1"/>
</dbReference>
<evidence type="ECO:0000259" key="2">
    <source>
        <dbReference type="PROSITE" id="PS50822"/>
    </source>
</evidence>
<dbReference type="SUPFAM" id="SSF101690">
    <property type="entry name" value="PAZ domain"/>
    <property type="match status" value="2"/>
</dbReference>
<dbReference type="Gene3D" id="3.40.50.2300">
    <property type="match status" value="1"/>
</dbReference>
<dbReference type="PANTHER" id="PTHR22891">
    <property type="entry name" value="EUKARYOTIC TRANSLATION INITIATION FACTOR 2C"/>
    <property type="match status" value="1"/>
</dbReference>
<dbReference type="InterPro" id="IPR012337">
    <property type="entry name" value="RNaseH-like_sf"/>
</dbReference>
<dbReference type="Pfam" id="PF16486">
    <property type="entry name" value="ArgoN"/>
    <property type="match status" value="1"/>
</dbReference>
<dbReference type="GO" id="GO:0003676">
    <property type="term" value="F:nucleic acid binding"/>
    <property type="evidence" value="ECO:0007669"/>
    <property type="project" value="InterPro"/>
</dbReference>
<dbReference type="SMART" id="SM01163">
    <property type="entry name" value="DUF1785"/>
    <property type="match status" value="1"/>
</dbReference>
<dbReference type="SUPFAM" id="SSF53098">
    <property type="entry name" value="Ribonuclease H-like"/>
    <property type="match status" value="1"/>
</dbReference>
<dbReference type="EMBL" id="SDAM02000167">
    <property type="protein sequence ID" value="KAH6826316.1"/>
    <property type="molecule type" value="Genomic_DNA"/>
</dbReference>
<dbReference type="InterPro" id="IPR036397">
    <property type="entry name" value="RNaseH_sf"/>
</dbReference>
<dbReference type="InterPro" id="IPR003165">
    <property type="entry name" value="Piwi"/>
</dbReference>
<proteinExistence type="predicted"/>
<dbReference type="SMART" id="SM00950">
    <property type="entry name" value="Piwi"/>
    <property type="match status" value="1"/>
</dbReference>
<evidence type="ECO:0000313" key="4">
    <source>
        <dbReference type="Proteomes" id="UP001190926"/>
    </source>
</evidence>
<sequence length="704" mass="79148">MRRCGFGSKSQSIRLFTNHFEVTAAPPVDGCFYAYIVPYFVVSIKRADGGVVAAEIMRRKILDRVAEIYELELDGKHYAYDGRRSLFTVDHLFQHNLLDQLNVIVDDVNGSPFTYNVSIKYDSKIPMKVIDNRELTEPPEQFRVLDAILRHNAATQGYFFVGKAWFPYEPRNLNGGVDGYWGHCASFRATQGGLSLNIDASTALIISPGPLRQFLLLHQGVTSAAEIDCFKAKGTLKNLRIKATHSNMEYKISGLSNLRCREQTSNYGANSLLKSCAISISTEFTEIMGRVLTPPELVFGTKECFAPCKGKWNVDHTKLVYARKLERWAVVNFSSHCNMRKLCQDLVRCGQMIGFEKPETTTKSASIRVDEMISKLLSELRVVPKILLCILPEKKNCDLYGPWKRKTLCEQLGLNSVLLPEVPKYPKVRPTPRICGVPTLIVGLDVCHGSPVRDQPSIVAAVGSLAWPLLSRYHAKARYQSPNSELIEALSDKVSDTKDQGIFSEILLGFYLTSGKRKPEQIIIFSESQFDQVLNVELKQIIDACKFVDENWSPKFMLVVAQKRHHTRFFQSNSPYNNVPPGTVVDNGVCHPRNHDFYLCAHAGMTGTTRATRYHVLCDEIGCSADEIQEFVHSLSYVYQPSSSAISIVAPIRYAHRAAAQMAKIGQVVESDQLPKLHKCEKDQVRNEIYIVVVLASKLPVYLH</sequence>
<dbReference type="PROSITE" id="PS50822">
    <property type="entry name" value="PIWI"/>
    <property type="match status" value="1"/>
</dbReference>
<dbReference type="InterPro" id="IPR032474">
    <property type="entry name" value="Argonaute_N"/>
</dbReference>
<evidence type="ECO:0000313" key="3">
    <source>
        <dbReference type="EMBL" id="KAH6826316.1"/>
    </source>
</evidence>
<gene>
    <name evidence="3" type="ORF">C2S53_017665</name>
</gene>
<keyword evidence="4" id="KW-1185">Reference proteome</keyword>
<dbReference type="InterPro" id="IPR036085">
    <property type="entry name" value="PAZ_dom_sf"/>
</dbReference>
<feature type="domain" description="Piwi" evidence="2">
    <location>
        <begin position="430"/>
        <end position="667"/>
    </location>
</feature>
<accession>A0AAD4P4W1</accession>
<comment type="caution">
    <text evidence="3">The sequence shown here is derived from an EMBL/GenBank/DDBJ whole genome shotgun (WGS) entry which is preliminary data.</text>
</comment>
<organism evidence="3 4">
    <name type="scientific">Perilla frutescens var. hirtella</name>
    <name type="common">Perilla citriodora</name>
    <name type="synonym">Perilla setoyensis</name>
    <dbReference type="NCBI Taxonomy" id="608512"/>
    <lineage>
        <taxon>Eukaryota</taxon>
        <taxon>Viridiplantae</taxon>
        <taxon>Streptophyta</taxon>
        <taxon>Embryophyta</taxon>
        <taxon>Tracheophyta</taxon>
        <taxon>Spermatophyta</taxon>
        <taxon>Magnoliopsida</taxon>
        <taxon>eudicotyledons</taxon>
        <taxon>Gunneridae</taxon>
        <taxon>Pentapetalae</taxon>
        <taxon>asterids</taxon>
        <taxon>lamiids</taxon>
        <taxon>Lamiales</taxon>
        <taxon>Lamiaceae</taxon>
        <taxon>Nepetoideae</taxon>
        <taxon>Elsholtzieae</taxon>
        <taxon>Perilla</taxon>
    </lineage>
</organism>
<name>A0AAD4P4W1_PERFH</name>
<dbReference type="AlphaFoldDB" id="A0AAD4P4W1"/>
<evidence type="ECO:0000256" key="1">
    <source>
        <dbReference type="ARBA" id="ARBA00023274"/>
    </source>
</evidence>
<dbReference type="InterPro" id="IPR014811">
    <property type="entry name" value="ArgoL1"/>
</dbReference>
<keyword evidence="1" id="KW-0687">Ribonucleoprotein</keyword>